<evidence type="ECO:0000256" key="6">
    <source>
        <dbReference type="RuleBase" id="RU000461"/>
    </source>
</evidence>
<dbReference type="PRINTS" id="PR00463">
    <property type="entry name" value="EP450I"/>
</dbReference>
<dbReference type="PROSITE" id="PS00086">
    <property type="entry name" value="CYTOCHROME_P450"/>
    <property type="match status" value="1"/>
</dbReference>
<dbReference type="Pfam" id="PF00067">
    <property type="entry name" value="p450"/>
    <property type="match status" value="2"/>
</dbReference>
<gene>
    <name evidence="7" type="ORF">KY290_015318</name>
</gene>
<reference evidence="7 8" key="1">
    <citation type="journal article" date="2021" name="bioRxiv">
        <title>Chromosome-scale and haplotype-resolved genome assembly of a tetraploid potato cultivar.</title>
        <authorList>
            <person name="Sun H."/>
            <person name="Jiao W.-B."/>
            <person name="Krause K."/>
            <person name="Campoy J.A."/>
            <person name="Goel M."/>
            <person name="Folz-Donahue K."/>
            <person name="Kukat C."/>
            <person name="Huettel B."/>
            <person name="Schneeberger K."/>
        </authorList>
    </citation>
    <scope>NUCLEOTIDE SEQUENCE [LARGE SCALE GENOMIC DNA]</scope>
    <source>
        <strain evidence="7">SolTubOtavaFocal</strain>
        <tissue evidence="7">Leaves</tissue>
    </source>
</reference>
<dbReference type="InterPro" id="IPR017972">
    <property type="entry name" value="Cyt_P450_CS"/>
</dbReference>
<keyword evidence="2 6" id="KW-0479">Metal-binding</keyword>
<organism evidence="7 8">
    <name type="scientific">Solanum tuberosum</name>
    <name type="common">Potato</name>
    <dbReference type="NCBI Taxonomy" id="4113"/>
    <lineage>
        <taxon>Eukaryota</taxon>
        <taxon>Viridiplantae</taxon>
        <taxon>Streptophyta</taxon>
        <taxon>Embryophyta</taxon>
        <taxon>Tracheophyta</taxon>
        <taxon>Spermatophyta</taxon>
        <taxon>Magnoliopsida</taxon>
        <taxon>eudicotyledons</taxon>
        <taxon>Gunneridae</taxon>
        <taxon>Pentapetalae</taxon>
        <taxon>asterids</taxon>
        <taxon>lamiids</taxon>
        <taxon>Solanales</taxon>
        <taxon>Solanaceae</taxon>
        <taxon>Solanoideae</taxon>
        <taxon>Solaneae</taxon>
        <taxon>Solanum</taxon>
    </lineage>
</organism>
<dbReference type="EMBL" id="JAIVGD010000011">
    <property type="protein sequence ID" value="KAH0771337.1"/>
    <property type="molecule type" value="Genomic_DNA"/>
</dbReference>
<evidence type="ECO:0000256" key="3">
    <source>
        <dbReference type="ARBA" id="ARBA00023002"/>
    </source>
</evidence>
<proteinExistence type="inferred from homology"/>
<dbReference type="InterPro" id="IPR001128">
    <property type="entry name" value="Cyt_P450"/>
</dbReference>
<evidence type="ECO:0008006" key="9">
    <source>
        <dbReference type="Google" id="ProtNLM"/>
    </source>
</evidence>
<comment type="similarity">
    <text evidence="6">Belongs to the cytochrome P450 family.</text>
</comment>
<keyword evidence="3 6" id="KW-0560">Oxidoreductase</keyword>
<dbReference type="PRINTS" id="PR00385">
    <property type="entry name" value="P450"/>
</dbReference>
<dbReference type="InterPro" id="IPR036396">
    <property type="entry name" value="Cyt_P450_sf"/>
</dbReference>
<dbReference type="InterPro" id="IPR002401">
    <property type="entry name" value="Cyt_P450_E_grp-I"/>
</dbReference>
<dbReference type="Proteomes" id="UP000826656">
    <property type="component" value="Unassembled WGS sequence"/>
</dbReference>
<keyword evidence="8" id="KW-1185">Reference proteome</keyword>
<keyword evidence="4 6" id="KW-0408">Iron</keyword>
<keyword evidence="1 6" id="KW-0349">Heme</keyword>
<evidence type="ECO:0000256" key="4">
    <source>
        <dbReference type="ARBA" id="ARBA00023004"/>
    </source>
</evidence>
<sequence length="373" mass="42326">MIGKYIGYNYTTVAGSPYGGHWRNLRSICGLEILCTNCLNNFQPIRQHEIKVLAHRVFHKSGDSPFELKSKLFQMSYNIIMRMVAGKRYYGEEVDSEEAHHFRKLMEEVNSYGGASNPADFVPAIFLLFSRSTENKLAKLSKKMDALLQGLVDEHRRDKSWNTMIDHLLSLQESEPEYYTDQIIKGIVLIMLNAGTDTSSATTEWAMSLLLNHPEVLEKARAEIDNHVGKDRLVDEADLPKLKYLQSIISETLRLFPAAPMLLPHESSEIARDPLLWEDPDSFKPERFEGVEVESWKLLPFGMGRRACPGSGLAQRVVGLALGTLVQCFEWKRVSDERVDLTEGKGLTMLKAEPLMARCKAREIVHKLLSEIS</sequence>
<evidence type="ECO:0000313" key="8">
    <source>
        <dbReference type="Proteomes" id="UP000826656"/>
    </source>
</evidence>
<keyword evidence="5 6" id="KW-0503">Monooxygenase</keyword>
<evidence type="ECO:0000256" key="5">
    <source>
        <dbReference type="ARBA" id="ARBA00023033"/>
    </source>
</evidence>
<dbReference type="SUPFAM" id="SSF48264">
    <property type="entry name" value="Cytochrome P450"/>
    <property type="match status" value="1"/>
</dbReference>
<evidence type="ECO:0000256" key="2">
    <source>
        <dbReference type="ARBA" id="ARBA00022723"/>
    </source>
</evidence>
<evidence type="ECO:0000256" key="1">
    <source>
        <dbReference type="ARBA" id="ARBA00022617"/>
    </source>
</evidence>
<name>A0ABQ7VS63_SOLTU</name>
<dbReference type="PANTHER" id="PTHR47947:SF55">
    <property type="entry name" value="CYTOCHROME P450 81E8-LIKE"/>
    <property type="match status" value="1"/>
</dbReference>
<protein>
    <recommendedName>
        <fullName evidence="9">Cytochrome P450</fullName>
    </recommendedName>
</protein>
<dbReference type="PANTHER" id="PTHR47947">
    <property type="entry name" value="CYTOCHROME P450 82C3-RELATED"/>
    <property type="match status" value="1"/>
</dbReference>
<dbReference type="CDD" id="cd20653">
    <property type="entry name" value="CYP81"/>
    <property type="match status" value="1"/>
</dbReference>
<evidence type="ECO:0000313" key="7">
    <source>
        <dbReference type="EMBL" id="KAH0771337.1"/>
    </source>
</evidence>
<dbReference type="Gene3D" id="1.10.630.10">
    <property type="entry name" value="Cytochrome P450"/>
    <property type="match status" value="1"/>
</dbReference>
<accession>A0ABQ7VS63</accession>
<comment type="caution">
    <text evidence="7">The sequence shown here is derived from an EMBL/GenBank/DDBJ whole genome shotgun (WGS) entry which is preliminary data.</text>
</comment>
<dbReference type="InterPro" id="IPR050651">
    <property type="entry name" value="Plant_Cytochrome_P450_Monoox"/>
</dbReference>